<dbReference type="InterPro" id="IPR009057">
    <property type="entry name" value="Homeodomain-like_sf"/>
</dbReference>
<dbReference type="PROSITE" id="PS50977">
    <property type="entry name" value="HTH_TETR_2"/>
    <property type="match status" value="1"/>
</dbReference>
<reference evidence="4 5" key="1">
    <citation type="submission" date="2024-10" db="EMBL/GenBank/DDBJ databases">
        <title>The Natural Products Discovery Center: Release of the First 8490 Sequenced Strains for Exploring Actinobacteria Biosynthetic Diversity.</title>
        <authorList>
            <person name="Kalkreuter E."/>
            <person name="Kautsar S.A."/>
            <person name="Yang D."/>
            <person name="Bader C.D."/>
            <person name="Teijaro C.N."/>
            <person name="Fluegel L."/>
            <person name="Davis C.M."/>
            <person name="Simpson J.R."/>
            <person name="Lauterbach L."/>
            <person name="Steele A.D."/>
            <person name="Gui C."/>
            <person name="Meng S."/>
            <person name="Li G."/>
            <person name="Viehrig K."/>
            <person name="Ye F."/>
            <person name="Su P."/>
            <person name="Kiefer A.F."/>
            <person name="Nichols A."/>
            <person name="Cepeda A.J."/>
            <person name="Yan W."/>
            <person name="Fan B."/>
            <person name="Jiang Y."/>
            <person name="Adhikari A."/>
            <person name="Zheng C.-J."/>
            <person name="Schuster L."/>
            <person name="Cowan T.M."/>
            <person name="Smanski M.J."/>
            <person name="Chevrette M.G."/>
            <person name="De Carvalho L.P.S."/>
            <person name="Shen B."/>
        </authorList>
    </citation>
    <scope>NUCLEOTIDE SEQUENCE [LARGE SCALE GENOMIC DNA]</scope>
    <source>
        <strain evidence="4 5">NPDC004045</strain>
    </source>
</reference>
<organism evidence="4 5">
    <name type="scientific">Nocardia thailandica</name>
    <dbReference type="NCBI Taxonomy" id="257275"/>
    <lineage>
        <taxon>Bacteria</taxon>
        <taxon>Bacillati</taxon>
        <taxon>Actinomycetota</taxon>
        <taxon>Actinomycetes</taxon>
        <taxon>Mycobacteriales</taxon>
        <taxon>Nocardiaceae</taxon>
        <taxon>Nocardia</taxon>
    </lineage>
</organism>
<dbReference type="Proteomes" id="UP001601444">
    <property type="component" value="Unassembled WGS sequence"/>
</dbReference>
<name>A0ABW6PXC2_9NOCA</name>
<dbReference type="InterPro" id="IPR050109">
    <property type="entry name" value="HTH-type_TetR-like_transc_reg"/>
</dbReference>
<sequence>MAKPVHRRQPRQDRARGTRELILDTAAELFGTLGVAKTSTNRIAADAEVSIGTVYRYFADRDAIVAELLDRLLDDVERVFRAHLPDLSALDADDHRDLADRLTDRVARALAAFTDVLVENAPLLRAFVSAVQYYSSTLPEFEHRLRALAATALRDWLGPRDDAQLERVTFVFVNTTCAVVVRAAASSLTDEDRAAALGMASRMMGAWLADEAGARSASRR</sequence>
<gene>
    <name evidence="4" type="ORF">ACFYTF_30115</name>
</gene>
<dbReference type="SUPFAM" id="SSF46689">
    <property type="entry name" value="Homeodomain-like"/>
    <property type="match status" value="1"/>
</dbReference>
<dbReference type="RefSeq" id="WP_387703251.1">
    <property type="nucleotide sequence ID" value="NZ_JBIAMX010000032.1"/>
</dbReference>
<dbReference type="Gene3D" id="1.10.357.10">
    <property type="entry name" value="Tetracycline Repressor, domain 2"/>
    <property type="match status" value="1"/>
</dbReference>
<feature type="domain" description="HTH tetR-type" evidence="3">
    <location>
        <begin position="16"/>
        <end position="76"/>
    </location>
</feature>
<accession>A0ABW6PXC2</accession>
<dbReference type="PRINTS" id="PR00455">
    <property type="entry name" value="HTHTETR"/>
</dbReference>
<comment type="caution">
    <text evidence="4">The sequence shown here is derived from an EMBL/GenBank/DDBJ whole genome shotgun (WGS) entry which is preliminary data.</text>
</comment>
<dbReference type="Pfam" id="PF00440">
    <property type="entry name" value="TetR_N"/>
    <property type="match status" value="1"/>
</dbReference>
<keyword evidence="5" id="KW-1185">Reference proteome</keyword>
<protein>
    <submittedName>
        <fullName evidence="4">TetR/AcrR family transcriptional regulator</fullName>
    </submittedName>
</protein>
<evidence type="ECO:0000256" key="1">
    <source>
        <dbReference type="ARBA" id="ARBA00023125"/>
    </source>
</evidence>
<keyword evidence="1 2" id="KW-0238">DNA-binding</keyword>
<feature type="DNA-binding region" description="H-T-H motif" evidence="2">
    <location>
        <begin position="39"/>
        <end position="58"/>
    </location>
</feature>
<evidence type="ECO:0000256" key="2">
    <source>
        <dbReference type="PROSITE-ProRule" id="PRU00335"/>
    </source>
</evidence>
<dbReference type="InterPro" id="IPR001647">
    <property type="entry name" value="HTH_TetR"/>
</dbReference>
<dbReference type="PANTHER" id="PTHR30055">
    <property type="entry name" value="HTH-TYPE TRANSCRIPTIONAL REGULATOR RUTR"/>
    <property type="match status" value="1"/>
</dbReference>
<evidence type="ECO:0000259" key="3">
    <source>
        <dbReference type="PROSITE" id="PS50977"/>
    </source>
</evidence>
<dbReference type="EMBL" id="JBIAMX010000032">
    <property type="protein sequence ID" value="MFF0547100.1"/>
    <property type="molecule type" value="Genomic_DNA"/>
</dbReference>
<dbReference type="PANTHER" id="PTHR30055:SF226">
    <property type="entry name" value="HTH-TYPE TRANSCRIPTIONAL REGULATOR PKSA"/>
    <property type="match status" value="1"/>
</dbReference>
<evidence type="ECO:0000313" key="4">
    <source>
        <dbReference type="EMBL" id="MFF0547100.1"/>
    </source>
</evidence>
<proteinExistence type="predicted"/>
<evidence type="ECO:0000313" key="5">
    <source>
        <dbReference type="Proteomes" id="UP001601444"/>
    </source>
</evidence>